<dbReference type="PANTHER" id="PTHR11530">
    <property type="entry name" value="D-AMINO ACID OXIDASE"/>
    <property type="match status" value="1"/>
</dbReference>
<dbReference type="STRING" id="215243.A0A0D2AK40"/>
<keyword evidence="5" id="KW-0560">Oxidoreductase</keyword>
<organism evidence="8 9">
    <name type="scientific">Exophiala oligosperma</name>
    <dbReference type="NCBI Taxonomy" id="215243"/>
    <lineage>
        <taxon>Eukaryota</taxon>
        <taxon>Fungi</taxon>
        <taxon>Dikarya</taxon>
        <taxon>Ascomycota</taxon>
        <taxon>Pezizomycotina</taxon>
        <taxon>Eurotiomycetes</taxon>
        <taxon>Chaetothyriomycetidae</taxon>
        <taxon>Chaetothyriales</taxon>
        <taxon>Herpotrichiellaceae</taxon>
        <taxon>Exophiala</taxon>
    </lineage>
</organism>
<keyword evidence="9" id="KW-1185">Reference proteome</keyword>
<dbReference type="EMBL" id="KN847338">
    <property type="protein sequence ID" value="KIW40441.1"/>
    <property type="molecule type" value="Genomic_DNA"/>
</dbReference>
<evidence type="ECO:0000259" key="7">
    <source>
        <dbReference type="Pfam" id="PF01266"/>
    </source>
</evidence>
<dbReference type="Gene3D" id="3.30.9.10">
    <property type="entry name" value="D-Amino Acid Oxidase, subunit A, domain 2"/>
    <property type="match status" value="1"/>
</dbReference>
<comment type="cofactor">
    <cofactor evidence="1 6">
        <name>FAD</name>
        <dbReference type="ChEBI" id="CHEBI:57692"/>
    </cofactor>
</comment>
<evidence type="ECO:0000313" key="8">
    <source>
        <dbReference type="EMBL" id="KIW40441.1"/>
    </source>
</evidence>
<dbReference type="OrthoDB" id="2015447at2759"/>
<dbReference type="SUPFAM" id="SSF51971">
    <property type="entry name" value="Nucleotide-binding domain"/>
    <property type="match status" value="1"/>
</dbReference>
<dbReference type="GO" id="GO:0019478">
    <property type="term" value="P:D-amino acid catabolic process"/>
    <property type="evidence" value="ECO:0007669"/>
    <property type="project" value="TreeGrafter"/>
</dbReference>
<evidence type="ECO:0000256" key="5">
    <source>
        <dbReference type="ARBA" id="ARBA00023002"/>
    </source>
</evidence>
<dbReference type="PIRSF" id="PIRSF000189">
    <property type="entry name" value="D-aa_oxidase"/>
    <property type="match status" value="1"/>
</dbReference>
<accession>A0A0D2AK40</accession>
<keyword evidence="4 6" id="KW-0274">FAD</keyword>
<proteinExistence type="inferred from homology"/>
<feature type="binding site" evidence="6">
    <location>
        <position position="162"/>
    </location>
    <ligand>
        <name>FAD</name>
        <dbReference type="ChEBI" id="CHEBI:57692"/>
    </ligand>
</feature>
<protein>
    <recommendedName>
        <fullName evidence="7">FAD dependent oxidoreductase domain-containing protein</fullName>
    </recommendedName>
</protein>
<keyword evidence="3" id="KW-0285">Flavoprotein</keyword>
<dbReference type="PANTHER" id="PTHR11530:SF11">
    <property type="entry name" value="D-ASPARTATE OXIDASE"/>
    <property type="match status" value="1"/>
</dbReference>
<evidence type="ECO:0000256" key="4">
    <source>
        <dbReference type="ARBA" id="ARBA00022827"/>
    </source>
</evidence>
<dbReference type="SUPFAM" id="SSF54373">
    <property type="entry name" value="FAD-linked reductases, C-terminal domain"/>
    <property type="match status" value="1"/>
</dbReference>
<dbReference type="GO" id="GO:0071949">
    <property type="term" value="F:FAD binding"/>
    <property type="evidence" value="ECO:0007669"/>
    <property type="project" value="InterPro"/>
</dbReference>
<gene>
    <name evidence="8" type="ORF">PV06_07642</name>
</gene>
<dbReference type="InterPro" id="IPR006076">
    <property type="entry name" value="FAD-dep_OxRdtase"/>
</dbReference>
<dbReference type="HOGENOM" id="CLU_034311_3_0_1"/>
<dbReference type="RefSeq" id="XP_016260657.1">
    <property type="nucleotide sequence ID" value="XM_016408903.1"/>
</dbReference>
<dbReference type="GeneID" id="27359716"/>
<sequence length="333" mass="35971">MAGERHDNVVVVGAGIIGLASALLLAEDGLNVSIVAKDLPGDGGLGWASPHAGATLIPPPEMGNQEMAMESIRWYRSLAKSDPSSSVRTVKATEYFTDRETDDAIWYKEFVPKYKLLPKGSLPPGYKVGYSFETCLANPEVFLPWLKKTLEGLGVNFIRSEVKSLLEAKAMTGASIVVNASGLGAKTLATDSAVVGYRGQTMFVKSDYNEVRLINGHEYTYVIPRMFSGGVILGGISQENNFDGTVDTNLRKDILRRVNRMTGGAFEYVNIDTDVKDIVGVRPGRKGGIRVELDGDTVHAYGFKGAGYVYSFGAAAKVKRLVLQALGKARPKL</sequence>
<dbReference type="Gene3D" id="3.40.50.720">
    <property type="entry name" value="NAD(P)-binding Rossmann-like Domain"/>
    <property type="match status" value="1"/>
</dbReference>
<evidence type="ECO:0000313" key="9">
    <source>
        <dbReference type="Proteomes" id="UP000053342"/>
    </source>
</evidence>
<dbReference type="InterPro" id="IPR023209">
    <property type="entry name" value="DAO"/>
</dbReference>
<feature type="binding site" evidence="6">
    <location>
        <position position="282"/>
    </location>
    <ligand>
        <name>D-dopa</name>
        <dbReference type="ChEBI" id="CHEBI:149689"/>
    </ligand>
</feature>
<dbReference type="GO" id="GO:0005737">
    <property type="term" value="C:cytoplasm"/>
    <property type="evidence" value="ECO:0007669"/>
    <property type="project" value="TreeGrafter"/>
</dbReference>
<feature type="domain" description="FAD dependent oxidoreductase" evidence="7">
    <location>
        <begin position="9"/>
        <end position="316"/>
    </location>
</feature>
<feature type="binding site" evidence="6">
    <location>
        <position position="305"/>
    </location>
    <ligand>
        <name>D-dopa</name>
        <dbReference type="ChEBI" id="CHEBI:149689"/>
    </ligand>
</feature>
<dbReference type="Proteomes" id="UP000053342">
    <property type="component" value="Unassembled WGS sequence"/>
</dbReference>
<name>A0A0D2AK40_9EURO</name>
<dbReference type="GO" id="GO:0003884">
    <property type="term" value="F:D-amino-acid oxidase activity"/>
    <property type="evidence" value="ECO:0007669"/>
    <property type="project" value="InterPro"/>
</dbReference>
<dbReference type="PRINTS" id="PR00420">
    <property type="entry name" value="RNGMNOXGNASE"/>
</dbReference>
<evidence type="ECO:0000256" key="1">
    <source>
        <dbReference type="ARBA" id="ARBA00001974"/>
    </source>
</evidence>
<dbReference type="AlphaFoldDB" id="A0A0D2AK40"/>
<evidence type="ECO:0000256" key="2">
    <source>
        <dbReference type="ARBA" id="ARBA00006730"/>
    </source>
</evidence>
<evidence type="ECO:0000256" key="3">
    <source>
        <dbReference type="ARBA" id="ARBA00022630"/>
    </source>
</evidence>
<feature type="binding site" evidence="6">
    <location>
        <position position="221"/>
    </location>
    <ligand>
        <name>D-dopa</name>
        <dbReference type="ChEBI" id="CHEBI:149689"/>
    </ligand>
</feature>
<evidence type="ECO:0000256" key="6">
    <source>
        <dbReference type="PIRSR" id="PIRSR000189-1"/>
    </source>
</evidence>
<reference evidence="8 9" key="1">
    <citation type="submission" date="2015-01" db="EMBL/GenBank/DDBJ databases">
        <title>The Genome Sequence of Exophiala oligosperma CBS72588.</title>
        <authorList>
            <consortium name="The Broad Institute Genomics Platform"/>
            <person name="Cuomo C."/>
            <person name="de Hoog S."/>
            <person name="Gorbushina A."/>
            <person name="Stielow B."/>
            <person name="Teixiera M."/>
            <person name="Abouelleil A."/>
            <person name="Chapman S.B."/>
            <person name="Priest M."/>
            <person name="Young S.K."/>
            <person name="Wortman J."/>
            <person name="Nusbaum C."/>
            <person name="Birren B."/>
        </authorList>
    </citation>
    <scope>NUCLEOTIDE SEQUENCE [LARGE SCALE GENOMIC DNA]</scope>
    <source>
        <strain evidence="8 9">CBS 72588</strain>
    </source>
</reference>
<dbReference type="Pfam" id="PF01266">
    <property type="entry name" value="DAO"/>
    <property type="match status" value="1"/>
</dbReference>
<comment type="similarity">
    <text evidence="2">Belongs to the DAMOX/DASOX family.</text>
</comment>
<dbReference type="VEuPathDB" id="FungiDB:PV06_07642"/>